<feature type="coiled-coil region" evidence="1">
    <location>
        <begin position="46"/>
        <end position="138"/>
    </location>
</feature>
<accession>A0A8S1W8T7</accession>
<keyword evidence="4" id="KW-1185">Reference proteome</keyword>
<comment type="caution">
    <text evidence="3">The sequence shown here is derived from an EMBL/GenBank/DDBJ whole genome shotgun (WGS) entry which is preliminary data.</text>
</comment>
<feature type="compositionally biased region" description="Acidic residues" evidence="2">
    <location>
        <begin position="648"/>
        <end position="657"/>
    </location>
</feature>
<feature type="region of interest" description="Disordered" evidence="2">
    <location>
        <begin position="648"/>
        <end position="725"/>
    </location>
</feature>
<protein>
    <submittedName>
        <fullName evidence="3">Uncharacterized protein</fullName>
    </submittedName>
</protein>
<reference evidence="3" key="1">
    <citation type="submission" date="2021-01" db="EMBL/GenBank/DDBJ databases">
        <authorList>
            <consortium name="Genoscope - CEA"/>
            <person name="William W."/>
        </authorList>
    </citation>
    <scope>NUCLEOTIDE SEQUENCE</scope>
</reference>
<feature type="compositionally biased region" description="Polar residues" evidence="2">
    <location>
        <begin position="676"/>
        <end position="705"/>
    </location>
</feature>
<feature type="coiled-coil region" evidence="1">
    <location>
        <begin position="178"/>
        <end position="269"/>
    </location>
</feature>
<dbReference type="OrthoDB" id="304280at2759"/>
<feature type="compositionally biased region" description="Acidic residues" evidence="2">
    <location>
        <begin position="712"/>
        <end position="725"/>
    </location>
</feature>
<sequence length="725" mass="86109">MNQRPIRPSSAQQNVSHMSDKNASFLKNPYKQANQLNVSYNRVKESEKLLEDNQQLKVQLNQFKDENIKLRTRNTNLEKDLQKCQKIIEEVEATGNMKRFYAKPSTDNQMILSLKSQVKELRQMLDQREQEMVQLKKSVKFTRLTEMEIERKHFQDETLRMKQIIEELIQQNLYAQQKEKDQQKLQDMVQQRDNLIKQMQQDIEQLEIENKNLLSQQQQLIIGYQDLDQEYIKLDQSMQAKLKSKDKQINELKNNLKRMQDQVDKEKKIIQPTKANHPALQTHNKQQKRIQSAKPSLQITKPIQQEEIQDLIQEIKYKLIALQKNSHQIDNLLFSESSQQTTISSLTEKLINDPFYLERMDAQNLARFLIESPQQKYPYTMNMQISQDNGLIRGLFFKTIGYWACYDQVETKVIEASLAKVFFGTYSQFEKQMSRKTFTKTEFINQISKVLQGKSIRELELTYLISKIIIQSKHLNTLKGDYFIEYLKQLQQVRAEDDITVEDLQQYYDNKDAEKGFFYYKQQRSKQEQMIALLETKEEKVTDYEALNDGIPQKSVQQYLIKGGLVRSHSDPDPFQMKMIEQEEEGEEEEHYDGQKQNEEQYEQYDQYNETEYENDFQPDLNDAQIEDEQGIQEEEDDEYNINVDGVFEEDNDDENDQWEKVENHKGNFPVRQDRQIPNSRPTSSYINKANRSNSDIKASLQSELHPTKEVNEEEYQEDQFEDEN</sequence>
<dbReference type="EMBL" id="CAJJDP010000084">
    <property type="protein sequence ID" value="CAD8185243.1"/>
    <property type="molecule type" value="Genomic_DNA"/>
</dbReference>
<proteinExistence type="predicted"/>
<organism evidence="3 4">
    <name type="scientific">Paramecium octaurelia</name>
    <dbReference type="NCBI Taxonomy" id="43137"/>
    <lineage>
        <taxon>Eukaryota</taxon>
        <taxon>Sar</taxon>
        <taxon>Alveolata</taxon>
        <taxon>Ciliophora</taxon>
        <taxon>Intramacronucleata</taxon>
        <taxon>Oligohymenophorea</taxon>
        <taxon>Peniculida</taxon>
        <taxon>Parameciidae</taxon>
        <taxon>Paramecium</taxon>
    </lineage>
</organism>
<evidence type="ECO:0000313" key="3">
    <source>
        <dbReference type="EMBL" id="CAD8185243.1"/>
    </source>
</evidence>
<gene>
    <name evidence="3" type="ORF">POCTA_138.1.T0850059</name>
</gene>
<keyword evidence="1" id="KW-0175">Coiled coil</keyword>
<evidence type="ECO:0000256" key="2">
    <source>
        <dbReference type="SAM" id="MobiDB-lite"/>
    </source>
</evidence>
<evidence type="ECO:0000313" key="4">
    <source>
        <dbReference type="Proteomes" id="UP000683925"/>
    </source>
</evidence>
<evidence type="ECO:0000256" key="1">
    <source>
        <dbReference type="SAM" id="Coils"/>
    </source>
</evidence>
<dbReference type="OMA" id="WEKVENH"/>
<dbReference type="Proteomes" id="UP000683925">
    <property type="component" value="Unassembled WGS sequence"/>
</dbReference>
<dbReference type="AlphaFoldDB" id="A0A8S1W8T7"/>
<name>A0A8S1W8T7_PAROT</name>